<comment type="pathway">
    <text evidence="2">Amino-acid biosynthesis; L-serine biosynthesis; L-serine from 3-phospho-D-glycerate: step 3/3.</text>
</comment>
<dbReference type="EC" id="3.1.3.3" evidence="3"/>
<keyword evidence="13" id="KW-1185">Reference proteome</keyword>
<sequence length="435" mass="49804">MSQPEKTEQYFIIDFDSTFTQVEALDELARISLKNHPDREDIYKKIEDLTNASMEGRLSFTESLQQRVKLLCANRDHLKQLITHLKKKVSTSFSRNTVFFKKHQDEVLIVSGGFKEFITPVVTEYHIKKENIYANTFVFDDEGNIVGYDKDNPLSQEGGKVKLLREMNLQGDIYGIGDGYSDFQLKESGIIKKFFAFTENIERKSVAEKADHITPSFDEFLYINKLPRAISYPKNRIKCLVAGNVDEEALAQMKREGYNIRHHNHIDDKYLEEAGVLFCDENTQPTAEQLQNAGRLKVIGCFGKVSRKLAEAGGEKGIIIFDDPKQNPHNVDFIPRRVMAFMNEGKTHMSCNFPELQPPRVNNAHRLIHIHKNVPGILAKINEVFANHNINIVGEFLVTNPQIGYVITDVNAGYDTHVLNELKAIEHTIKFRLLY</sequence>
<keyword evidence="4" id="KW-0028">Amino-acid biosynthesis</keyword>
<evidence type="ECO:0000256" key="9">
    <source>
        <dbReference type="ARBA" id="ARBA00048138"/>
    </source>
</evidence>
<dbReference type="SUPFAM" id="SSF56784">
    <property type="entry name" value="HAD-like"/>
    <property type="match status" value="1"/>
</dbReference>
<dbReference type="Gene3D" id="1.10.150.210">
    <property type="entry name" value="Phosphoserine phosphatase, domain 2"/>
    <property type="match status" value="1"/>
</dbReference>
<protein>
    <recommendedName>
        <fullName evidence="3">phosphoserine phosphatase</fullName>
        <ecNumber evidence="3">3.1.3.3</ecNumber>
    </recommendedName>
</protein>
<dbReference type="Gene3D" id="3.30.70.260">
    <property type="match status" value="1"/>
</dbReference>
<dbReference type="EMBL" id="JBHTHZ010000003">
    <property type="protein sequence ID" value="MFD0793193.1"/>
    <property type="molecule type" value="Genomic_DNA"/>
</dbReference>
<dbReference type="PANTHER" id="PTHR43344">
    <property type="entry name" value="PHOSPHOSERINE PHOSPHATASE"/>
    <property type="match status" value="1"/>
</dbReference>
<evidence type="ECO:0000313" key="13">
    <source>
        <dbReference type="Proteomes" id="UP001597010"/>
    </source>
</evidence>
<dbReference type="InterPro" id="IPR054480">
    <property type="entry name" value="AHAS_small-like_ACT"/>
</dbReference>
<dbReference type="Pfam" id="PF12710">
    <property type="entry name" value="HAD"/>
    <property type="match status" value="1"/>
</dbReference>
<dbReference type="CDD" id="cd04901">
    <property type="entry name" value="ACT_3PGDH"/>
    <property type="match status" value="1"/>
</dbReference>
<feature type="domain" description="ACT" evidence="11">
    <location>
        <begin position="366"/>
        <end position="435"/>
    </location>
</feature>
<keyword evidence="7" id="KW-0460">Magnesium</keyword>
<dbReference type="InterPro" id="IPR036412">
    <property type="entry name" value="HAD-like_sf"/>
</dbReference>
<dbReference type="InterPro" id="IPR050582">
    <property type="entry name" value="HAD-like_SerB"/>
</dbReference>
<dbReference type="InterPro" id="IPR045865">
    <property type="entry name" value="ACT-like_dom_sf"/>
</dbReference>
<dbReference type="Gene3D" id="3.40.50.1000">
    <property type="entry name" value="HAD superfamily/HAD-like"/>
    <property type="match status" value="1"/>
</dbReference>
<evidence type="ECO:0000256" key="6">
    <source>
        <dbReference type="ARBA" id="ARBA00022801"/>
    </source>
</evidence>
<dbReference type="Pfam" id="PF22629">
    <property type="entry name" value="ACT_AHAS_ss"/>
    <property type="match status" value="1"/>
</dbReference>
<evidence type="ECO:0000256" key="5">
    <source>
        <dbReference type="ARBA" id="ARBA00022723"/>
    </source>
</evidence>
<dbReference type="InterPro" id="IPR023214">
    <property type="entry name" value="HAD_sf"/>
</dbReference>
<keyword evidence="5" id="KW-0479">Metal-binding</keyword>
<dbReference type="NCBIfam" id="TIGR01488">
    <property type="entry name" value="HAD-SF-IB"/>
    <property type="match status" value="1"/>
</dbReference>
<comment type="caution">
    <text evidence="12">The sequence shown here is derived from an EMBL/GenBank/DDBJ whole genome shotgun (WGS) entry which is preliminary data.</text>
</comment>
<reference evidence="13" key="1">
    <citation type="journal article" date="2019" name="Int. J. Syst. Evol. Microbiol.">
        <title>The Global Catalogue of Microorganisms (GCM) 10K type strain sequencing project: providing services to taxonomists for standard genome sequencing and annotation.</title>
        <authorList>
            <consortium name="The Broad Institute Genomics Platform"/>
            <consortium name="The Broad Institute Genome Sequencing Center for Infectious Disease"/>
            <person name="Wu L."/>
            <person name="Ma J."/>
        </authorList>
    </citation>
    <scope>NUCLEOTIDE SEQUENCE [LARGE SCALE GENOMIC DNA]</scope>
    <source>
        <strain evidence="13">CCUG 61484</strain>
    </source>
</reference>
<dbReference type="SUPFAM" id="SSF52283">
    <property type="entry name" value="Formate/glycerate dehydrogenase catalytic domain-like"/>
    <property type="match status" value="1"/>
</dbReference>
<dbReference type="Proteomes" id="UP001597010">
    <property type="component" value="Unassembled WGS sequence"/>
</dbReference>
<name>A0ABW3AQA3_9SPHI</name>
<evidence type="ECO:0000313" key="12">
    <source>
        <dbReference type="EMBL" id="MFD0793193.1"/>
    </source>
</evidence>
<evidence type="ECO:0000256" key="7">
    <source>
        <dbReference type="ARBA" id="ARBA00022842"/>
    </source>
</evidence>
<evidence type="ECO:0000256" key="8">
    <source>
        <dbReference type="ARBA" id="ARBA00023299"/>
    </source>
</evidence>
<evidence type="ECO:0000256" key="1">
    <source>
        <dbReference type="ARBA" id="ARBA00001946"/>
    </source>
</evidence>
<dbReference type="PANTHER" id="PTHR43344:SF2">
    <property type="entry name" value="PHOSPHOSERINE PHOSPHATASE"/>
    <property type="match status" value="1"/>
</dbReference>
<evidence type="ECO:0000259" key="11">
    <source>
        <dbReference type="PROSITE" id="PS51671"/>
    </source>
</evidence>
<dbReference type="InterPro" id="IPR002912">
    <property type="entry name" value="ACT_dom"/>
</dbReference>
<evidence type="ECO:0000256" key="10">
    <source>
        <dbReference type="ARBA" id="ARBA00048523"/>
    </source>
</evidence>
<keyword evidence="8" id="KW-0718">Serine biosynthesis</keyword>
<dbReference type="RefSeq" id="WP_377112634.1">
    <property type="nucleotide sequence ID" value="NZ_JBHTHZ010000003.1"/>
</dbReference>
<evidence type="ECO:0000256" key="4">
    <source>
        <dbReference type="ARBA" id="ARBA00022605"/>
    </source>
</evidence>
<evidence type="ECO:0000256" key="2">
    <source>
        <dbReference type="ARBA" id="ARBA00005135"/>
    </source>
</evidence>
<dbReference type="SUPFAM" id="SSF55021">
    <property type="entry name" value="ACT-like"/>
    <property type="match status" value="1"/>
</dbReference>
<comment type="cofactor">
    <cofactor evidence="1">
        <name>Mg(2+)</name>
        <dbReference type="ChEBI" id="CHEBI:18420"/>
    </cofactor>
</comment>
<comment type="catalytic activity">
    <reaction evidence="10">
        <text>O-phospho-D-serine + H2O = D-serine + phosphate</text>
        <dbReference type="Rhea" id="RHEA:24873"/>
        <dbReference type="ChEBI" id="CHEBI:15377"/>
        <dbReference type="ChEBI" id="CHEBI:35247"/>
        <dbReference type="ChEBI" id="CHEBI:43474"/>
        <dbReference type="ChEBI" id="CHEBI:58680"/>
        <dbReference type="EC" id="3.1.3.3"/>
    </reaction>
</comment>
<evidence type="ECO:0000256" key="3">
    <source>
        <dbReference type="ARBA" id="ARBA00012640"/>
    </source>
</evidence>
<dbReference type="Gene3D" id="3.40.50.720">
    <property type="entry name" value="NAD(P)-binding Rossmann-like Domain"/>
    <property type="match status" value="1"/>
</dbReference>
<accession>A0ABW3AQA3</accession>
<dbReference type="PROSITE" id="PS51671">
    <property type="entry name" value="ACT"/>
    <property type="match status" value="1"/>
</dbReference>
<organism evidence="12 13">
    <name type="scientific">Mucilaginibacter litoreus</name>
    <dbReference type="NCBI Taxonomy" id="1048221"/>
    <lineage>
        <taxon>Bacteria</taxon>
        <taxon>Pseudomonadati</taxon>
        <taxon>Bacteroidota</taxon>
        <taxon>Sphingobacteriia</taxon>
        <taxon>Sphingobacteriales</taxon>
        <taxon>Sphingobacteriaceae</taxon>
        <taxon>Mucilaginibacter</taxon>
    </lineage>
</organism>
<gene>
    <name evidence="12" type="ORF">ACFQZX_06160</name>
</gene>
<comment type="catalytic activity">
    <reaction evidence="9">
        <text>O-phospho-L-serine + H2O = L-serine + phosphate</text>
        <dbReference type="Rhea" id="RHEA:21208"/>
        <dbReference type="ChEBI" id="CHEBI:15377"/>
        <dbReference type="ChEBI" id="CHEBI:33384"/>
        <dbReference type="ChEBI" id="CHEBI:43474"/>
        <dbReference type="ChEBI" id="CHEBI:57524"/>
        <dbReference type="EC" id="3.1.3.3"/>
    </reaction>
</comment>
<proteinExistence type="predicted"/>
<keyword evidence="6" id="KW-0378">Hydrolase</keyword>